<name>A0A8J4G7W5_9CHLO</name>
<feature type="region of interest" description="Disordered" evidence="1">
    <location>
        <begin position="46"/>
        <end position="80"/>
    </location>
</feature>
<sequence>MAHPFQQRKLLVTVCKAEIGCDQPESSALQSGYVTLVAGPFRASTRAVPATRKTRPGISSSSSSGPGPPSGPSGPGQGQLLSWAPSLGPELFVLTEDCLLVADLVVGAELWGQKSGGRWNSSEALYAQSEICLDAEGQALLLSGRCLEVRLPLMQPQAQGGGGKGKGGAASAGGGAGAGGGRPTAAATVAVGSSPPPVLGVLALSMLLQPADAEAAVARHLPPELVPRLLLDTTRLLPGAVVRGASGVAYVEPCVMFLRVRLISATGLGRGGREGAPSRSSTPGHLQPHHHHHHTPHHHHHHCPHGGGEGGGRGPLTALPGQIQELGAKLQAHVDRTMGHVGAFISRLKEQRGGKNRG</sequence>
<proteinExistence type="predicted"/>
<feature type="region of interest" description="Disordered" evidence="1">
    <location>
        <begin position="157"/>
        <end position="178"/>
    </location>
</feature>
<feature type="non-terminal residue" evidence="2">
    <location>
        <position position="1"/>
    </location>
</feature>
<dbReference type="EMBL" id="BNCQ01000010">
    <property type="protein sequence ID" value="GIM01888.1"/>
    <property type="molecule type" value="Genomic_DNA"/>
</dbReference>
<feature type="compositionally biased region" description="Gly residues" evidence="1">
    <location>
        <begin position="159"/>
        <end position="178"/>
    </location>
</feature>
<feature type="region of interest" description="Disordered" evidence="1">
    <location>
        <begin position="268"/>
        <end position="319"/>
    </location>
</feature>
<reference evidence="2" key="1">
    <citation type="journal article" date="2021" name="Proc. Natl. Acad. Sci. U.S.A.">
        <title>Three genomes in the algal genus Volvox reveal the fate of a haploid sex-determining region after a transition to homothallism.</title>
        <authorList>
            <person name="Yamamoto K."/>
            <person name="Hamaji T."/>
            <person name="Kawai-Toyooka H."/>
            <person name="Matsuzaki R."/>
            <person name="Takahashi F."/>
            <person name="Nishimura Y."/>
            <person name="Kawachi M."/>
            <person name="Noguchi H."/>
            <person name="Minakuchi Y."/>
            <person name="Umen J.G."/>
            <person name="Toyoda A."/>
            <person name="Nozaki H."/>
        </authorList>
    </citation>
    <scope>NUCLEOTIDE SEQUENCE</scope>
    <source>
        <strain evidence="2">NIES-3785</strain>
    </source>
</reference>
<feature type="compositionally biased region" description="Basic residues" evidence="1">
    <location>
        <begin position="287"/>
        <end position="304"/>
    </location>
</feature>
<gene>
    <name evidence="2" type="ORF">Vretimale_6670</name>
</gene>
<evidence type="ECO:0000256" key="1">
    <source>
        <dbReference type="SAM" id="MobiDB-lite"/>
    </source>
</evidence>
<dbReference type="Proteomes" id="UP000722791">
    <property type="component" value="Unassembled WGS sequence"/>
</dbReference>
<organism evidence="2 3">
    <name type="scientific">Volvox reticuliferus</name>
    <dbReference type="NCBI Taxonomy" id="1737510"/>
    <lineage>
        <taxon>Eukaryota</taxon>
        <taxon>Viridiplantae</taxon>
        <taxon>Chlorophyta</taxon>
        <taxon>core chlorophytes</taxon>
        <taxon>Chlorophyceae</taxon>
        <taxon>CS clade</taxon>
        <taxon>Chlamydomonadales</taxon>
        <taxon>Volvocaceae</taxon>
        <taxon>Volvox</taxon>
    </lineage>
</organism>
<dbReference type="AlphaFoldDB" id="A0A8J4G7W5"/>
<evidence type="ECO:0000313" key="3">
    <source>
        <dbReference type="Proteomes" id="UP000722791"/>
    </source>
</evidence>
<protein>
    <submittedName>
        <fullName evidence="2">Uncharacterized protein</fullName>
    </submittedName>
</protein>
<comment type="caution">
    <text evidence="2">The sequence shown here is derived from an EMBL/GenBank/DDBJ whole genome shotgun (WGS) entry which is preliminary data.</text>
</comment>
<evidence type="ECO:0000313" key="2">
    <source>
        <dbReference type="EMBL" id="GIM01888.1"/>
    </source>
</evidence>
<accession>A0A8J4G7W5</accession>
<feature type="compositionally biased region" description="Low complexity" evidence="1">
    <location>
        <begin position="56"/>
        <end position="65"/>
    </location>
</feature>
<feature type="compositionally biased region" description="Gly residues" evidence="1">
    <location>
        <begin position="305"/>
        <end position="314"/>
    </location>
</feature>